<name>A0A9P8Q7Y4_WICPI</name>
<keyword evidence="1" id="KW-0472">Membrane</keyword>
<evidence type="ECO:0000313" key="3">
    <source>
        <dbReference type="Proteomes" id="UP000774326"/>
    </source>
</evidence>
<sequence>MAEIGVPKLEPGVEGASFTGSSFGKMEYLGSSVDFGFLLEVVVVLIGEVLALFVNGDSLLLSKSISPRSTGLKILKDDLEVSKVESFGLDVVVVGVVDVVADVAVGLEVGGGAPRSKGDMRVVRHVIAQTSNIERATRGVSQTHQTILIVEIPTLRHTQMIHGKVIITSCIVLKLNQQFPRYVSESHPNDPTNDVFIQGQTWLEPKLGQMHRETRGRVIEKVGLVPLKVAKLVSVVAGLPVIGKCDEELEEEEKNDFENVLVLLLALVFDVAVEILSMSALLLFLLKKTLARDEDVEAEVGENLCGISKAETGLFLVEEEELRLLPVVFGFKVSVLDPELLMCASLTFSRLEFRSSDPLELDIKVGAAGAAVASEELPEPDLPSLFDLDPDPDPEPGPAVPSVFLNKLINLEAAEDPKSSHILIRSEVQTAGSLTLLGNPGTIWLIVVGETFLVEEDGYTTSGDKCSLWIVCTVNSGTCGGAECGDGDKLTGVRLSGVCVLIGGGFKLSVDIVTGGGFLTFLFLIGGKLLSDISAGGLNDLLNPSVLLAPDSKLKWLEEAASLIMSNVAALLIGATTVLGAILPLLLFPDDFLKVSVG</sequence>
<keyword evidence="3" id="KW-1185">Reference proteome</keyword>
<feature type="transmembrane region" description="Helical" evidence="1">
    <location>
        <begin position="262"/>
        <end position="286"/>
    </location>
</feature>
<reference evidence="2" key="1">
    <citation type="journal article" date="2021" name="Open Biol.">
        <title>Shared evolutionary footprints suggest mitochondrial oxidative damage underlies multiple complex I losses in fungi.</title>
        <authorList>
            <person name="Schikora-Tamarit M.A."/>
            <person name="Marcet-Houben M."/>
            <person name="Nosek J."/>
            <person name="Gabaldon T."/>
        </authorList>
    </citation>
    <scope>NUCLEOTIDE SEQUENCE</scope>
    <source>
        <strain evidence="2">CBS2887</strain>
    </source>
</reference>
<proteinExistence type="predicted"/>
<evidence type="ECO:0000256" key="1">
    <source>
        <dbReference type="SAM" id="Phobius"/>
    </source>
</evidence>
<dbReference type="AlphaFoldDB" id="A0A9P8Q7Y4"/>
<evidence type="ECO:0000313" key="2">
    <source>
        <dbReference type="EMBL" id="KAH3684717.1"/>
    </source>
</evidence>
<reference evidence="2" key="2">
    <citation type="submission" date="2021-01" db="EMBL/GenBank/DDBJ databases">
        <authorList>
            <person name="Schikora-Tamarit M.A."/>
        </authorList>
    </citation>
    <scope>NUCLEOTIDE SEQUENCE</scope>
    <source>
        <strain evidence="2">CBS2887</strain>
    </source>
</reference>
<dbReference type="EMBL" id="JAEUBG010002352">
    <property type="protein sequence ID" value="KAH3684717.1"/>
    <property type="molecule type" value="Genomic_DNA"/>
</dbReference>
<keyword evidence="1" id="KW-1133">Transmembrane helix</keyword>
<keyword evidence="1" id="KW-0812">Transmembrane</keyword>
<gene>
    <name evidence="2" type="ORF">WICPIJ_004303</name>
</gene>
<comment type="caution">
    <text evidence="2">The sequence shown here is derived from an EMBL/GenBank/DDBJ whole genome shotgun (WGS) entry which is preliminary data.</text>
</comment>
<protein>
    <submittedName>
        <fullName evidence="2">Uncharacterized protein</fullName>
    </submittedName>
</protein>
<organism evidence="2 3">
    <name type="scientific">Wickerhamomyces pijperi</name>
    <name type="common">Yeast</name>
    <name type="synonym">Pichia pijperi</name>
    <dbReference type="NCBI Taxonomy" id="599730"/>
    <lineage>
        <taxon>Eukaryota</taxon>
        <taxon>Fungi</taxon>
        <taxon>Dikarya</taxon>
        <taxon>Ascomycota</taxon>
        <taxon>Saccharomycotina</taxon>
        <taxon>Saccharomycetes</taxon>
        <taxon>Phaffomycetales</taxon>
        <taxon>Wickerhamomycetaceae</taxon>
        <taxon>Wickerhamomyces</taxon>
    </lineage>
</organism>
<feature type="transmembrane region" description="Helical" evidence="1">
    <location>
        <begin position="563"/>
        <end position="588"/>
    </location>
</feature>
<dbReference type="Proteomes" id="UP000774326">
    <property type="component" value="Unassembled WGS sequence"/>
</dbReference>
<accession>A0A9P8Q7Y4</accession>